<dbReference type="InterPro" id="IPR016185">
    <property type="entry name" value="PreATP-grasp_dom_sf"/>
</dbReference>
<name>A0AAV5TNI1_9BILA</name>
<protein>
    <recommendedName>
        <fullName evidence="10">ATP-grasp domain-containing protein</fullName>
    </recommendedName>
</protein>
<feature type="compositionally biased region" description="Basic and acidic residues" evidence="5">
    <location>
        <begin position="397"/>
        <end position="412"/>
    </location>
</feature>
<evidence type="ECO:0000256" key="5">
    <source>
        <dbReference type="SAM" id="MobiDB-lite"/>
    </source>
</evidence>
<accession>A0AAV5TNI1</accession>
<keyword evidence="3" id="KW-0770">Synapse</keyword>
<feature type="non-terminal residue" evidence="8">
    <location>
        <position position="454"/>
    </location>
</feature>
<keyword evidence="2" id="KW-0597">Phosphoprotein</keyword>
<dbReference type="InterPro" id="IPR018247">
    <property type="entry name" value="EF_Hand_1_Ca_BS"/>
</dbReference>
<evidence type="ECO:0000259" key="6">
    <source>
        <dbReference type="Pfam" id="PF02078"/>
    </source>
</evidence>
<dbReference type="Gene3D" id="3.40.50.20">
    <property type="match status" value="1"/>
</dbReference>
<dbReference type="Pfam" id="PF02078">
    <property type="entry name" value="Synapsin"/>
    <property type="match status" value="1"/>
</dbReference>
<dbReference type="InterPro" id="IPR020897">
    <property type="entry name" value="Synapsin_pre-ATP-grasp_dom"/>
</dbReference>
<dbReference type="InterPro" id="IPR013815">
    <property type="entry name" value="ATP_grasp_subdomain_1"/>
</dbReference>
<evidence type="ECO:0000259" key="7">
    <source>
        <dbReference type="Pfam" id="PF02750"/>
    </source>
</evidence>
<dbReference type="InterPro" id="IPR020898">
    <property type="entry name" value="Synapsin_ATP-bd_dom"/>
</dbReference>
<evidence type="ECO:0000256" key="3">
    <source>
        <dbReference type="ARBA" id="ARBA00023018"/>
    </source>
</evidence>
<evidence type="ECO:0000256" key="2">
    <source>
        <dbReference type="ARBA" id="ARBA00022553"/>
    </source>
</evidence>
<keyword evidence="9" id="KW-1185">Reference proteome</keyword>
<dbReference type="InterPro" id="IPR001359">
    <property type="entry name" value="Synapsin"/>
</dbReference>
<comment type="similarity">
    <text evidence="1">Belongs to the synapsin family.</text>
</comment>
<dbReference type="AlphaFoldDB" id="A0AAV5TNI1"/>
<dbReference type="PANTHER" id="PTHR10841">
    <property type="entry name" value="SYNAPSIN"/>
    <property type="match status" value="1"/>
</dbReference>
<dbReference type="PANTHER" id="PTHR10841:SF17">
    <property type="entry name" value="SYNAPSIN"/>
    <property type="match status" value="1"/>
</dbReference>
<feature type="domain" description="Synapsin ATP-binding" evidence="7">
    <location>
        <begin position="202"/>
        <end position="380"/>
    </location>
</feature>
<proteinExistence type="inferred from homology"/>
<dbReference type="GO" id="GO:0030672">
    <property type="term" value="C:synaptic vesicle membrane"/>
    <property type="evidence" value="ECO:0007669"/>
    <property type="project" value="TreeGrafter"/>
</dbReference>
<dbReference type="SUPFAM" id="SSF56059">
    <property type="entry name" value="Glutathione synthetase ATP-binding domain-like"/>
    <property type="match status" value="1"/>
</dbReference>
<dbReference type="PRINTS" id="PR01368">
    <property type="entry name" value="SYNAPSIN"/>
</dbReference>
<feature type="region of interest" description="Disordered" evidence="5">
    <location>
        <begin position="390"/>
        <end position="441"/>
    </location>
</feature>
<dbReference type="Gene3D" id="3.30.470.20">
    <property type="entry name" value="ATP-grasp fold, B domain"/>
    <property type="match status" value="1"/>
</dbReference>
<evidence type="ECO:0000313" key="9">
    <source>
        <dbReference type="Proteomes" id="UP001432027"/>
    </source>
</evidence>
<dbReference type="SUPFAM" id="SSF52440">
    <property type="entry name" value="PreATP-grasp domain"/>
    <property type="match status" value="1"/>
</dbReference>
<evidence type="ECO:0000313" key="8">
    <source>
        <dbReference type="EMBL" id="GMS95747.1"/>
    </source>
</evidence>
<evidence type="ECO:0000256" key="4">
    <source>
        <dbReference type="ARBA" id="ARBA00034103"/>
    </source>
</evidence>
<sequence length="454" mass="50878">GGGKSHSFLPSSMNFFKRKFSFTDEDDNGEVSLDEVASSPPSSFSLSKMAERVSSTISAPTSPVRSSDTLVRALERSLQPSTILPPQSYAPDAKTILIIDDDLIDWSKYFRSTGVSRIRVEQGNFSDVHLQCTEHTCIVEIKLREGESKHINIDAFLIGTDAALLPSSDRIIRSLITANIPSINSHSSTLSFLSFFDLKKQLRRFKLADGSSIPFLPSIHYPSFHKFNPTSHFPIVVSIGNEKKGQGKIKVSTSEELSDLEGIIYKAHINEEVEVEPFVDIKYDIHVQKVGREIKSFVRRGISSHWKSNASSAVLEQVKNNERHIEYLEAISNYLDGCSILSMDILVARDGREFVHSCNDRLRYFGESQEEDRRVLCSLIQQLLFPIYTGNGQTEGPSRRPIENGDKKENKNGWDPSLPTNQVISNGKDGNSGEDTMGQLNEHSQEYSEICLYH</sequence>
<evidence type="ECO:0000256" key="1">
    <source>
        <dbReference type="ARBA" id="ARBA00008243"/>
    </source>
</evidence>
<comment type="caution">
    <text evidence="8">The sequence shown here is derived from an EMBL/GenBank/DDBJ whole genome shotgun (WGS) entry which is preliminary data.</text>
</comment>
<dbReference type="Pfam" id="PF02750">
    <property type="entry name" value="Synapsin_C"/>
    <property type="match status" value="1"/>
</dbReference>
<organism evidence="8 9">
    <name type="scientific">Pristionchus entomophagus</name>
    <dbReference type="NCBI Taxonomy" id="358040"/>
    <lineage>
        <taxon>Eukaryota</taxon>
        <taxon>Metazoa</taxon>
        <taxon>Ecdysozoa</taxon>
        <taxon>Nematoda</taxon>
        <taxon>Chromadorea</taxon>
        <taxon>Rhabditida</taxon>
        <taxon>Rhabditina</taxon>
        <taxon>Diplogasteromorpha</taxon>
        <taxon>Diplogasteroidea</taxon>
        <taxon>Neodiplogasteridae</taxon>
        <taxon>Pristionchus</taxon>
    </lineage>
</organism>
<feature type="non-terminal residue" evidence="8">
    <location>
        <position position="1"/>
    </location>
</feature>
<evidence type="ECO:0008006" key="10">
    <source>
        <dbReference type="Google" id="ProtNLM"/>
    </source>
</evidence>
<dbReference type="GO" id="GO:0007269">
    <property type="term" value="P:neurotransmitter secretion"/>
    <property type="evidence" value="ECO:0007669"/>
    <property type="project" value="InterPro"/>
</dbReference>
<dbReference type="EMBL" id="BTSX01000004">
    <property type="protein sequence ID" value="GMS95747.1"/>
    <property type="molecule type" value="Genomic_DNA"/>
</dbReference>
<feature type="compositionally biased region" description="Polar residues" evidence="5">
    <location>
        <begin position="418"/>
        <end position="429"/>
    </location>
</feature>
<gene>
    <name evidence="8" type="ORF">PENTCL1PPCAC_17922</name>
</gene>
<dbReference type="Gene3D" id="3.30.1490.20">
    <property type="entry name" value="ATP-grasp fold, A domain"/>
    <property type="match status" value="1"/>
</dbReference>
<dbReference type="GO" id="GO:0005524">
    <property type="term" value="F:ATP binding"/>
    <property type="evidence" value="ECO:0007669"/>
    <property type="project" value="InterPro"/>
</dbReference>
<reference evidence="8" key="1">
    <citation type="submission" date="2023-10" db="EMBL/GenBank/DDBJ databases">
        <title>Genome assembly of Pristionchus species.</title>
        <authorList>
            <person name="Yoshida K."/>
            <person name="Sommer R.J."/>
        </authorList>
    </citation>
    <scope>NUCLEOTIDE SEQUENCE</scope>
    <source>
        <strain evidence="8">RS0144</strain>
    </source>
</reference>
<dbReference type="PROSITE" id="PS00018">
    <property type="entry name" value="EF_HAND_1"/>
    <property type="match status" value="1"/>
</dbReference>
<dbReference type="Proteomes" id="UP001432027">
    <property type="component" value="Unassembled WGS sequence"/>
</dbReference>
<feature type="domain" description="Synapsin pre-ATP-grasp" evidence="6">
    <location>
        <begin position="93"/>
        <end position="148"/>
    </location>
</feature>
<comment type="subcellular location">
    <subcellularLocation>
        <location evidence="4">Synapse</location>
    </subcellularLocation>
</comment>